<dbReference type="NCBIfam" id="NF005932">
    <property type="entry name" value="PRK07956.1"/>
    <property type="match status" value="1"/>
</dbReference>
<dbReference type="InterPro" id="IPR010994">
    <property type="entry name" value="RuvA_2-like"/>
</dbReference>
<evidence type="ECO:0000256" key="12">
    <source>
        <dbReference type="HAMAP-Rule" id="MF_01588"/>
    </source>
</evidence>
<evidence type="ECO:0000313" key="16">
    <source>
        <dbReference type="Proteomes" id="UP001623041"/>
    </source>
</evidence>
<keyword evidence="16" id="KW-1185">Reference proteome</keyword>
<dbReference type="Pfam" id="PF01653">
    <property type="entry name" value="DNA_ligase_aden"/>
    <property type="match status" value="1"/>
</dbReference>
<dbReference type="InterPro" id="IPR036420">
    <property type="entry name" value="BRCT_dom_sf"/>
</dbReference>
<feature type="binding site" evidence="12">
    <location>
        <position position="427"/>
    </location>
    <ligand>
        <name>Zn(2+)</name>
        <dbReference type="ChEBI" id="CHEBI:29105"/>
    </ligand>
</feature>
<dbReference type="Gene3D" id="6.20.10.30">
    <property type="match status" value="1"/>
</dbReference>
<dbReference type="PANTHER" id="PTHR23389:SF9">
    <property type="entry name" value="DNA LIGASE"/>
    <property type="match status" value="1"/>
</dbReference>
<dbReference type="InterPro" id="IPR004150">
    <property type="entry name" value="NAD_DNA_ligase_OB"/>
</dbReference>
<dbReference type="SUPFAM" id="SSF47781">
    <property type="entry name" value="RuvA domain 2-like"/>
    <property type="match status" value="1"/>
</dbReference>
<feature type="active site" description="N6-AMP-lysine intermediate" evidence="12">
    <location>
        <position position="115"/>
    </location>
</feature>
<dbReference type="InterPro" id="IPR001679">
    <property type="entry name" value="DNA_ligase"/>
</dbReference>
<dbReference type="Pfam" id="PF03119">
    <property type="entry name" value="DNA_ligase_ZBD"/>
    <property type="match status" value="1"/>
</dbReference>
<dbReference type="PROSITE" id="PS01055">
    <property type="entry name" value="DNA_LIGASE_N1"/>
    <property type="match status" value="1"/>
</dbReference>
<keyword evidence="6 12" id="KW-0862">Zinc</keyword>
<dbReference type="SUPFAM" id="SSF50249">
    <property type="entry name" value="Nucleic acid-binding proteins"/>
    <property type="match status" value="1"/>
</dbReference>
<evidence type="ECO:0000256" key="5">
    <source>
        <dbReference type="ARBA" id="ARBA00022763"/>
    </source>
</evidence>
<dbReference type="SUPFAM" id="SSF56091">
    <property type="entry name" value="DNA ligase/mRNA capping enzyme, catalytic domain"/>
    <property type="match status" value="1"/>
</dbReference>
<comment type="cofactor">
    <cofactor evidence="12">
        <name>Mg(2+)</name>
        <dbReference type="ChEBI" id="CHEBI:18420"/>
    </cofactor>
    <cofactor evidence="12">
        <name>Mn(2+)</name>
        <dbReference type="ChEBI" id="CHEBI:29035"/>
    </cofactor>
</comment>
<comment type="catalytic activity">
    <reaction evidence="11 12 13">
        <text>NAD(+) + (deoxyribonucleotide)n-3'-hydroxyl + 5'-phospho-(deoxyribonucleotide)m = (deoxyribonucleotide)n+m + AMP + beta-nicotinamide D-nucleotide.</text>
        <dbReference type="EC" id="6.5.1.2"/>
    </reaction>
</comment>
<evidence type="ECO:0000313" key="15">
    <source>
        <dbReference type="EMBL" id="MFK9092024.1"/>
    </source>
</evidence>
<evidence type="ECO:0000256" key="6">
    <source>
        <dbReference type="ARBA" id="ARBA00022833"/>
    </source>
</evidence>
<dbReference type="EMBL" id="JBJHQH010000007">
    <property type="protein sequence ID" value="MFK9092024.1"/>
    <property type="molecule type" value="Genomic_DNA"/>
</dbReference>
<dbReference type="InterPro" id="IPR013839">
    <property type="entry name" value="DNAligase_adenylation"/>
</dbReference>
<accession>A0ABW8RHW6</accession>
<dbReference type="Gene3D" id="3.30.470.30">
    <property type="entry name" value="DNA ligase/mRNA capping enzyme"/>
    <property type="match status" value="1"/>
</dbReference>
<dbReference type="CDD" id="cd00114">
    <property type="entry name" value="LIGANc"/>
    <property type="match status" value="1"/>
</dbReference>
<reference evidence="15 16" key="1">
    <citation type="submission" date="2024-11" db="EMBL/GenBank/DDBJ databases">
        <authorList>
            <person name="Lucas J.A."/>
        </authorList>
    </citation>
    <scope>NUCLEOTIDE SEQUENCE [LARGE SCALE GENOMIC DNA]</scope>
    <source>
        <strain evidence="15 16">Z 5.4</strain>
    </source>
</reference>
<dbReference type="PROSITE" id="PS50172">
    <property type="entry name" value="BRCT"/>
    <property type="match status" value="1"/>
</dbReference>
<dbReference type="SMART" id="SM00532">
    <property type="entry name" value="LIGANc"/>
    <property type="match status" value="1"/>
</dbReference>
<keyword evidence="2 12" id="KW-0436">Ligase</keyword>
<dbReference type="PANTHER" id="PTHR23389">
    <property type="entry name" value="CHROMOSOME TRANSMISSION FIDELITY FACTOR 18"/>
    <property type="match status" value="1"/>
</dbReference>
<feature type="binding site" evidence="12">
    <location>
        <position position="113"/>
    </location>
    <ligand>
        <name>NAD(+)</name>
        <dbReference type="ChEBI" id="CHEBI:57540"/>
    </ligand>
</feature>
<dbReference type="InterPro" id="IPR033136">
    <property type="entry name" value="DNA_ligase_CS"/>
</dbReference>
<dbReference type="CDD" id="cd17748">
    <property type="entry name" value="BRCT_DNA_ligase_like"/>
    <property type="match status" value="1"/>
</dbReference>
<dbReference type="InterPro" id="IPR018239">
    <property type="entry name" value="DNA_ligase_AS"/>
</dbReference>
<evidence type="ECO:0000256" key="13">
    <source>
        <dbReference type="RuleBase" id="RU000618"/>
    </source>
</evidence>
<organism evidence="15 16">
    <name type="scientific">Bacillus salipaludis</name>
    <dbReference type="NCBI Taxonomy" id="2547811"/>
    <lineage>
        <taxon>Bacteria</taxon>
        <taxon>Bacillati</taxon>
        <taxon>Bacillota</taxon>
        <taxon>Bacilli</taxon>
        <taxon>Bacillales</taxon>
        <taxon>Bacillaceae</taxon>
        <taxon>Bacillus</taxon>
    </lineage>
</organism>
<dbReference type="InterPro" id="IPR012340">
    <property type="entry name" value="NA-bd_OB-fold"/>
</dbReference>
<keyword evidence="5 12" id="KW-0227">DNA damage</keyword>
<dbReference type="Gene3D" id="1.10.150.20">
    <property type="entry name" value="5' to 3' exonuclease, C-terminal subdomain"/>
    <property type="match status" value="2"/>
</dbReference>
<dbReference type="Pfam" id="PF14520">
    <property type="entry name" value="HHH_5"/>
    <property type="match status" value="1"/>
</dbReference>
<dbReference type="Proteomes" id="UP001623041">
    <property type="component" value="Unassembled WGS sequence"/>
</dbReference>
<dbReference type="HAMAP" id="MF_01588">
    <property type="entry name" value="DNA_ligase_A"/>
    <property type="match status" value="1"/>
</dbReference>
<dbReference type="Gene3D" id="1.10.287.610">
    <property type="entry name" value="Helix hairpin bin"/>
    <property type="match status" value="1"/>
</dbReference>
<comment type="caution">
    <text evidence="15">The sequence shown here is derived from an EMBL/GenBank/DDBJ whole genome shotgun (WGS) entry which is preliminary data.</text>
</comment>
<feature type="domain" description="BRCT" evidence="14">
    <location>
        <begin position="590"/>
        <end position="668"/>
    </location>
</feature>
<feature type="binding site" evidence="12">
    <location>
        <begin position="83"/>
        <end position="84"/>
    </location>
    <ligand>
        <name>NAD(+)</name>
        <dbReference type="ChEBI" id="CHEBI:57540"/>
    </ligand>
</feature>
<dbReference type="InterPro" id="IPR013840">
    <property type="entry name" value="DNAligase_N"/>
</dbReference>
<dbReference type="InterPro" id="IPR001357">
    <property type="entry name" value="BRCT_dom"/>
</dbReference>
<dbReference type="Pfam" id="PF12826">
    <property type="entry name" value="HHH_2"/>
    <property type="match status" value="1"/>
</dbReference>
<dbReference type="PIRSF" id="PIRSF001604">
    <property type="entry name" value="LigA"/>
    <property type="match status" value="1"/>
</dbReference>
<feature type="binding site" evidence="12">
    <location>
        <position position="407"/>
    </location>
    <ligand>
        <name>Zn(2+)</name>
        <dbReference type="ChEBI" id="CHEBI:29105"/>
    </ligand>
</feature>
<feature type="binding site" evidence="12">
    <location>
        <position position="286"/>
    </location>
    <ligand>
        <name>NAD(+)</name>
        <dbReference type="ChEBI" id="CHEBI:57540"/>
    </ligand>
</feature>
<dbReference type="GO" id="GO:0003911">
    <property type="term" value="F:DNA ligase (NAD+) activity"/>
    <property type="evidence" value="ECO:0007669"/>
    <property type="project" value="UniProtKB-EC"/>
</dbReference>
<proteinExistence type="inferred from homology"/>
<feature type="binding site" evidence="12">
    <location>
        <position position="422"/>
    </location>
    <ligand>
        <name>Zn(2+)</name>
        <dbReference type="ChEBI" id="CHEBI:29105"/>
    </ligand>
</feature>
<evidence type="ECO:0000256" key="8">
    <source>
        <dbReference type="ARBA" id="ARBA00023027"/>
    </source>
</evidence>
<dbReference type="EC" id="6.5.1.2" evidence="12 13"/>
<evidence type="ECO:0000256" key="3">
    <source>
        <dbReference type="ARBA" id="ARBA00022705"/>
    </source>
</evidence>
<dbReference type="Pfam" id="PF00533">
    <property type="entry name" value="BRCT"/>
    <property type="match status" value="1"/>
</dbReference>
<feature type="binding site" evidence="12">
    <location>
        <position position="136"/>
    </location>
    <ligand>
        <name>NAD(+)</name>
        <dbReference type="ChEBI" id="CHEBI:57540"/>
    </ligand>
</feature>
<comment type="function">
    <text evidence="1 12">DNA ligase that catalyzes the formation of phosphodiester linkages between 5'-phosphoryl and 3'-hydroxyl groups in double-stranded DNA using NAD as a coenzyme and as the energy source for the reaction. It is essential for DNA replication and repair of damaged DNA.</text>
</comment>
<evidence type="ECO:0000256" key="11">
    <source>
        <dbReference type="ARBA" id="ARBA00034005"/>
    </source>
</evidence>
<evidence type="ECO:0000256" key="9">
    <source>
        <dbReference type="ARBA" id="ARBA00023204"/>
    </source>
</evidence>
<dbReference type="SMART" id="SM00292">
    <property type="entry name" value="BRCT"/>
    <property type="match status" value="1"/>
</dbReference>
<dbReference type="Pfam" id="PF03120">
    <property type="entry name" value="OB_DNA_ligase"/>
    <property type="match status" value="1"/>
</dbReference>
<dbReference type="PROSITE" id="PS01056">
    <property type="entry name" value="DNA_LIGASE_N2"/>
    <property type="match status" value="1"/>
</dbReference>
<keyword evidence="4 12" id="KW-0479">Metal-binding</keyword>
<keyword evidence="8 12" id="KW-0520">NAD</keyword>
<feature type="binding site" evidence="12">
    <location>
        <position position="310"/>
    </location>
    <ligand>
        <name>NAD(+)</name>
        <dbReference type="ChEBI" id="CHEBI:57540"/>
    </ligand>
</feature>
<feature type="binding site" evidence="12">
    <location>
        <begin position="34"/>
        <end position="38"/>
    </location>
    <ligand>
        <name>NAD(+)</name>
        <dbReference type="ChEBI" id="CHEBI:57540"/>
    </ligand>
</feature>
<feature type="binding site" evidence="12">
    <location>
        <position position="404"/>
    </location>
    <ligand>
        <name>Zn(2+)</name>
        <dbReference type="ChEBI" id="CHEBI:29105"/>
    </ligand>
</feature>
<evidence type="ECO:0000256" key="4">
    <source>
        <dbReference type="ARBA" id="ARBA00022723"/>
    </source>
</evidence>
<evidence type="ECO:0000256" key="10">
    <source>
        <dbReference type="ARBA" id="ARBA00023211"/>
    </source>
</evidence>
<keyword evidence="7 12" id="KW-0460">Magnesium</keyword>
<feature type="binding site" evidence="12">
    <location>
        <position position="170"/>
    </location>
    <ligand>
        <name>NAD(+)</name>
        <dbReference type="ChEBI" id="CHEBI:57540"/>
    </ligand>
</feature>
<dbReference type="Gene3D" id="3.40.50.10190">
    <property type="entry name" value="BRCT domain"/>
    <property type="match status" value="1"/>
</dbReference>
<keyword evidence="9 12" id="KW-0234">DNA repair</keyword>
<dbReference type="Gene3D" id="2.40.50.140">
    <property type="entry name" value="Nucleic acid-binding proteins"/>
    <property type="match status" value="1"/>
</dbReference>
<evidence type="ECO:0000256" key="1">
    <source>
        <dbReference type="ARBA" id="ARBA00004067"/>
    </source>
</evidence>
<dbReference type="SMART" id="SM00278">
    <property type="entry name" value="HhH1"/>
    <property type="match status" value="3"/>
</dbReference>
<dbReference type="InterPro" id="IPR004149">
    <property type="entry name" value="Znf_DNAligase_C4"/>
</dbReference>
<sequence>MDLQIAEQKINEIRSLLNQYGYEYYVLDNPSVPDAEYDQLMHELLELEERFPQLKTSDSPSVRVGGAVLDLFEKVEHRTPMLSLGNAFNEQDLRDFDRRVRQAVGDNVSYVCELKIDGLAVSLRYEDGLFVQGATRGDGTIGEDITANLKTIKSIPLRLRENVSLEVRGEAYMPKGSFEALNKAREERGEDLFANPRNAAAGSLRQLDPKIAASRRLDVFLYGIGNTGASGVISHSEALNYLDHLSFKTNKERRKCATIDDVISFVNGWVEKRPHLPYEIDGIVIKVDSLEQQAELGTTAKSPRWAIAYKFPAEEVVTTLIDIELSVGRTGVVTPTALLVPVKVAGTTVQRASLHNEDLIREKDIKIGDKVVVKKAGDIIPEVVNVLGDQRTGDEVDFHMPTHCPECESELVRLEGEVALRCINPKCPAQIREGLIHFVSRDAMNIDGLGEKVISQLFAEKLISDVADIYMLTREQLLALERMGEKSVSNLIKAIEISKSNSLEKLLFGLGIRHVGAKAAKTLAQQFFTMEKLAEASKEDLIAVNEIGDKMADSIVAFFEQEEAKELIKELVTAGVNMEYKGAKPVSAEESDSIFAGKTVVLTGKLEQLSRNEAKEKIEALGGNVAGSVSKKTHLVIAGEDAGSKLTKAQELGIEVWDEEKLLVELNK</sequence>
<evidence type="ECO:0000256" key="7">
    <source>
        <dbReference type="ARBA" id="ARBA00022842"/>
    </source>
</evidence>
<dbReference type="InterPro" id="IPR003583">
    <property type="entry name" value="Hlx-hairpin-Hlx_DNA-bd_motif"/>
</dbReference>
<keyword evidence="3 12" id="KW-0235">DNA replication</keyword>
<dbReference type="RefSeq" id="WP_406580638.1">
    <property type="nucleotide sequence ID" value="NZ_JBJHQH010000007.1"/>
</dbReference>
<gene>
    <name evidence="12 15" type="primary">ligA</name>
    <name evidence="15" type="ORF">ACJEBI_11090</name>
</gene>
<dbReference type="NCBIfam" id="TIGR00575">
    <property type="entry name" value="dnlj"/>
    <property type="match status" value="1"/>
</dbReference>
<dbReference type="InterPro" id="IPR041663">
    <property type="entry name" value="DisA/LigA_HHH"/>
</dbReference>
<dbReference type="SUPFAM" id="SSF52113">
    <property type="entry name" value="BRCT domain"/>
    <property type="match status" value="1"/>
</dbReference>
<keyword evidence="10 12" id="KW-0464">Manganese</keyword>
<protein>
    <recommendedName>
        <fullName evidence="12 13">DNA ligase</fullName>
        <ecNumber evidence="12 13">6.5.1.2</ecNumber>
    </recommendedName>
    <alternativeName>
        <fullName evidence="12">Polydeoxyribonucleotide synthase [NAD(+)]</fullName>
    </alternativeName>
</protein>
<comment type="similarity">
    <text evidence="12">Belongs to the NAD-dependent DNA ligase family. LigA subfamily.</text>
</comment>
<name>A0ABW8RHW6_9BACI</name>
<evidence type="ECO:0000256" key="2">
    <source>
        <dbReference type="ARBA" id="ARBA00022598"/>
    </source>
</evidence>
<evidence type="ECO:0000259" key="14">
    <source>
        <dbReference type="PROSITE" id="PS50172"/>
    </source>
</evidence>